<evidence type="ECO:0000256" key="8">
    <source>
        <dbReference type="ARBA" id="ARBA00022723"/>
    </source>
</evidence>
<dbReference type="Proteomes" id="UP000054007">
    <property type="component" value="Unassembled WGS sequence"/>
</dbReference>
<dbReference type="InterPro" id="IPR005117">
    <property type="entry name" value="NiRdtase/SiRdtase_haem-b_fer"/>
</dbReference>
<dbReference type="SUPFAM" id="SSF56014">
    <property type="entry name" value="Nitrite and sulphite reductase 4Fe-4S domain-like"/>
    <property type="match status" value="2"/>
</dbReference>
<dbReference type="PROSITE" id="PS50902">
    <property type="entry name" value="FLAVODOXIN_LIKE"/>
    <property type="match status" value="1"/>
</dbReference>
<dbReference type="InterPro" id="IPR008254">
    <property type="entry name" value="Flavodoxin/NO_synth"/>
</dbReference>
<dbReference type="PRINTS" id="PR00369">
    <property type="entry name" value="FLAVODOXIN"/>
</dbReference>
<dbReference type="Gene3D" id="3.40.50.920">
    <property type="match status" value="1"/>
</dbReference>
<dbReference type="SUPFAM" id="SSF52218">
    <property type="entry name" value="Flavoproteins"/>
    <property type="match status" value="1"/>
</dbReference>
<evidence type="ECO:0000256" key="3">
    <source>
        <dbReference type="ARBA" id="ARBA00004774"/>
    </source>
</evidence>
<proteinExistence type="inferred from homology"/>
<feature type="region of interest" description="Disordered" evidence="14">
    <location>
        <begin position="171"/>
        <end position="213"/>
    </location>
</feature>
<evidence type="ECO:0000256" key="10">
    <source>
        <dbReference type="ARBA" id="ARBA00023002"/>
    </source>
</evidence>
<dbReference type="GO" id="GO:0046872">
    <property type="term" value="F:metal ion binding"/>
    <property type="evidence" value="ECO:0007669"/>
    <property type="project" value="UniProtKB-KW"/>
</dbReference>
<dbReference type="PROSITE" id="PS00365">
    <property type="entry name" value="NIR_SIR"/>
    <property type="match status" value="1"/>
</dbReference>
<dbReference type="InterPro" id="IPR006066">
    <property type="entry name" value="NO2/SO3_Rdtase_FeS/sirohaem_BS"/>
</dbReference>
<evidence type="ECO:0000256" key="4">
    <source>
        <dbReference type="ARBA" id="ARBA00010429"/>
    </source>
</evidence>
<evidence type="ECO:0000256" key="5">
    <source>
        <dbReference type="ARBA" id="ARBA00012604"/>
    </source>
</evidence>
<dbReference type="InterPro" id="IPR029061">
    <property type="entry name" value="THDP-binding"/>
</dbReference>
<dbReference type="InterPro" id="IPR029039">
    <property type="entry name" value="Flavoprotein-like_sf"/>
</dbReference>
<evidence type="ECO:0000256" key="13">
    <source>
        <dbReference type="ARBA" id="ARBA00052219"/>
    </source>
</evidence>
<dbReference type="GO" id="GO:0009337">
    <property type="term" value="C:sulfite reductase complex (NADPH)"/>
    <property type="evidence" value="ECO:0007669"/>
    <property type="project" value="TreeGrafter"/>
</dbReference>
<dbReference type="InterPro" id="IPR009014">
    <property type="entry name" value="Transketo_C/PFOR_II"/>
</dbReference>
<dbReference type="SUPFAM" id="SSF55124">
    <property type="entry name" value="Nitrite/Sulfite reductase N-terminal domain-like"/>
    <property type="match status" value="2"/>
</dbReference>
<keyword evidence="8" id="KW-0479">Metal-binding</keyword>
<dbReference type="NCBIfam" id="NF010029">
    <property type="entry name" value="PRK13504.1"/>
    <property type="match status" value="1"/>
</dbReference>
<dbReference type="GO" id="GO:0050311">
    <property type="term" value="F:sulfite reductase (ferredoxin) activity"/>
    <property type="evidence" value="ECO:0007669"/>
    <property type="project" value="TreeGrafter"/>
</dbReference>
<dbReference type="STRING" id="1314674.A0A0D7BJS3"/>
<keyword evidence="12" id="KW-0411">Iron-sulfur</keyword>
<dbReference type="InterPro" id="IPR001094">
    <property type="entry name" value="Flavdoxin-like"/>
</dbReference>
<keyword evidence="11" id="KW-0408">Iron</keyword>
<gene>
    <name evidence="16" type="ORF">CYLTODRAFT_419457</name>
</gene>
<dbReference type="Gene3D" id="3.40.50.360">
    <property type="match status" value="1"/>
</dbReference>
<dbReference type="InterPro" id="IPR045169">
    <property type="entry name" value="NO2/SO3_Rdtase_4Fe4S_prot"/>
</dbReference>
<comment type="similarity">
    <text evidence="4">Belongs to the nitrite and sulfite reductase 4Fe-4S domain family.</text>
</comment>
<feature type="compositionally biased region" description="Polar residues" evidence="14">
    <location>
        <begin position="171"/>
        <end position="188"/>
    </location>
</feature>
<name>A0A0D7BJS3_9AGAR</name>
<dbReference type="Gene3D" id="3.90.480.10">
    <property type="entry name" value="Sulfite Reductase Hemoprotein,Domain 2"/>
    <property type="match status" value="1"/>
</dbReference>
<reference evidence="16 17" key="1">
    <citation type="journal article" date="2015" name="Fungal Genet. Biol.">
        <title>Evolution of novel wood decay mechanisms in Agaricales revealed by the genome sequences of Fistulina hepatica and Cylindrobasidium torrendii.</title>
        <authorList>
            <person name="Floudas D."/>
            <person name="Held B.W."/>
            <person name="Riley R."/>
            <person name="Nagy L.G."/>
            <person name="Koehler G."/>
            <person name="Ransdell A.S."/>
            <person name="Younus H."/>
            <person name="Chow J."/>
            <person name="Chiniquy J."/>
            <person name="Lipzen A."/>
            <person name="Tritt A."/>
            <person name="Sun H."/>
            <person name="Haridas S."/>
            <person name="LaButti K."/>
            <person name="Ohm R.A."/>
            <person name="Kues U."/>
            <person name="Blanchette R.A."/>
            <person name="Grigoriev I.V."/>
            <person name="Minto R.E."/>
            <person name="Hibbett D.S."/>
        </authorList>
    </citation>
    <scope>NUCLEOTIDE SEQUENCE [LARGE SCALE GENOMIC DNA]</scope>
    <source>
        <strain evidence="16 17">FP15055 ss-10</strain>
    </source>
</reference>
<keyword evidence="9" id="KW-0521">NADP</keyword>
<dbReference type="GO" id="GO:0004783">
    <property type="term" value="F:sulfite reductase (NADPH) activity"/>
    <property type="evidence" value="ECO:0007669"/>
    <property type="project" value="UniProtKB-EC"/>
</dbReference>
<evidence type="ECO:0000256" key="6">
    <source>
        <dbReference type="ARBA" id="ARBA00022485"/>
    </source>
</evidence>
<dbReference type="Gene3D" id="3.30.413.10">
    <property type="entry name" value="Sulfite Reductase Hemoprotein, domain 1"/>
    <property type="match status" value="2"/>
</dbReference>
<keyword evidence="17" id="KW-1185">Reference proteome</keyword>
<dbReference type="OrthoDB" id="1688044at2759"/>
<comment type="pathway">
    <text evidence="3">Sulfur metabolism; hydrogen sulfide biosynthesis; hydrogen sulfide from sulfite (NADPH route): step 1/1.</text>
</comment>
<dbReference type="EC" id="1.8.1.2" evidence="5"/>
<evidence type="ECO:0000313" key="16">
    <source>
        <dbReference type="EMBL" id="KIY70783.1"/>
    </source>
</evidence>
<dbReference type="GO" id="GO:0000103">
    <property type="term" value="P:sulfate assimilation"/>
    <property type="evidence" value="ECO:0007669"/>
    <property type="project" value="UniProtKB-ARBA"/>
</dbReference>
<comment type="cofactor">
    <cofactor evidence="1">
        <name>siroheme</name>
        <dbReference type="ChEBI" id="CHEBI:60052"/>
    </cofactor>
</comment>
<dbReference type="SUPFAM" id="SSF52922">
    <property type="entry name" value="TK C-terminal domain-like"/>
    <property type="match status" value="1"/>
</dbReference>
<dbReference type="Pfam" id="PF01077">
    <property type="entry name" value="NIR_SIR"/>
    <property type="match status" value="1"/>
</dbReference>
<dbReference type="FunFam" id="3.40.50.360:FF:000016">
    <property type="entry name" value="Sulfite reductase subunit beta"/>
    <property type="match status" value="1"/>
</dbReference>
<dbReference type="PANTHER" id="PTHR11493">
    <property type="entry name" value="SULFITE REDUCTASE [NADPH] SUBUNIT BETA-RELATED"/>
    <property type="match status" value="1"/>
</dbReference>
<sequence length="1510" mass="161769">MAAEAVSRIASLASDALVNIGPAISSLPSPTSAITIPVGGDAISAVLSPSSGQTSPALTSILSSASVKTILNTVLRLDELAAVPVVFHFGVDAQGDLSDVLLLRNSVSFFLLSNTAQQAHDHALLASRLARTQRTPVVHVFYQIAGQVEETSEDAIMQFLYAKADPPKVNGSANGYTNGHANGLTNGHANGHANDHSNGHANGHPNGTEVADSSDASFKNYETVALETLKLVRRAVRPFATSGSADSSHTVIFTLGRALPAVEVDGVLIHSISLASPLPSARLLALIPTSASSVFVIEDAARWSMKWTPLYLDIITALQAREPRPTVRSGLLGDTTGIEANDILKLVGSSGPILLSSPSYSAVAANGSTVVEDAPGIHIPKHEGSYTKVLQHLFGDRLEVANSPELVKSKGELATTPEFALGRVRAQLEEREKLVAAIEELLASAKLTPADHAQLSAWLLDGRKKVDESTLAAYPQLSGLTQHLPSRSRWIIGSDAWAYDIGSSGLHHLIASALDVNILIIDSTPYTKRTSIQGGKRDIGLYAMNHGDVYVASVAVYAGYAAVLQACTEADAFRGPSVVLAYLPHSGDTTPALEVLKETKMAVDAGWWPLYRWNPSKEEPFTLDGDAVKNDLKAFLDRQNHISQLVRKQPQLAAELVGSLGASVREARRKKAEQAYEDLLGGLDAPSLVVLFASDGGNAEKKAKRLVGRAKARGVQVQVVAALDTVTLDGLKEQDALVIFVTSTAGQGEPPQNARSFFKALNAAAASDEKILPQLKYGVFGMGDSHYWPRKEDAHYYNKPSKDLDARLEKLGGERVVALGLGDDQDADGAETGLKPWEALLWKALGVDGVEVTEVEPEPITNEHIKAASGYLRGTIAEGLEDSTTGALAPSDGQLTKFHGIYQQDDRDIREEREGAGAEPAYSFMIRVRMPGGVCTPWQWNAMDRIADERGNGTFKITTRATFQFHGVIKKELKPAIGGINRALLDTLAACGDVNRNVICSSVPSFSKLHAQVFAFSVALSEHLVPRTTAYHEIWLDGIDGGKKKLVAGEAVKDFEPLYGEFYLPRKFKIAVAVPPTNDVDVFANDLGFIAIVNPVDGSLAGFNVSIGGGMGVTHGNKKTYPRAGSIIGFVPIGAGAQEGKAATEEGGAWWEGCKIAEAVMIVQRDNGNRVDRKNARLKYTIDRLGLDVYKSEVESYLSTNLPPSYRSKGGYKLAAAAPYTFDRNTDDYGWHQGEDGRWHYVMFVENGRIQDEPGSGMQVKSGLAELARVMESWTDASLNAKGRIARDGPTSLGGVGHAPSDSGPSFRLTANQHPVVSGIPEDKVDEVVAVMRKWKLPGAEGPYGKGTKQEGVAAAEVSALRASSSACVAFPTCGLAMAESERYLPLLVTKVEAICEAAGLRNDSIVMRMTGCPNGCARPYLAEIAFVGKAPGTYLMLLGGGFYGQRLNKIYRESVTEPEILAILGPMIKRYALEREQGERFGDWTIRAGYISATTEGRLWYEGMGGNDQ</sequence>
<evidence type="ECO:0000256" key="9">
    <source>
        <dbReference type="ARBA" id="ARBA00022857"/>
    </source>
</evidence>
<comment type="cofactor">
    <cofactor evidence="2">
        <name>[4Fe-4S] cluster</name>
        <dbReference type="ChEBI" id="CHEBI:49883"/>
    </cofactor>
</comment>
<dbReference type="Gene3D" id="3.40.50.970">
    <property type="match status" value="2"/>
</dbReference>
<dbReference type="Pfam" id="PF03460">
    <property type="entry name" value="NIR_SIR_ferr"/>
    <property type="match status" value="1"/>
</dbReference>
<evidence type="ECO:0000256" key="7">
    <source>
        <dbReference type="ARBA" id="ARBA00022617"/>
    </source>
</evidence>
<keyword evidence="6" id="KW-0004">4Fe-4S</keyword>
<dbReference type="InterPro" id="IPR036136">
    <property type="entry name" value="Nit/Sulf_reduc_fer-like_dom_sf"/>
</dbReference>
<dbReference type="SUPFAM" id="SSF52518">
    <property type="entry name" value="Thiamin diphosphate-binding fold (THDP-binding)"/>
    <property type="match status" value="2"/>
</dbReference>
<dbReference type="GO" id="GO:0051539">
    <property type="term" value="F:4 iron, 4 sulfur cluster binding"/>
    <property type="evidence" value="ECO:0007669"/>
    <property type="project" value="UniProtKB-KW"/>
</dbReference>
<keyword evidence="10" id="KW-0560">Oxidoreductase</keyword>
<dbReference type="GO" id="GO:0010181">
    <property type="term" value="F:FMN binding"/>
    <property type="evidence" value="ECO:0007669"/>
    <property type="project" value="InterPro"/>
</dbReference>
<dbReference type="InterPro" id="IPR006067">
    <property type="entry name" value="NO2/SO3_Rdtase_4Fe4S_dom"/>
</dbReference>
<dbReference type="InterPro" id="IPR045854">
    <property type="entry name" value="NO2/SO3_Rdtase_4Fe4S_sf"/>
</dbReference>
<evidence type="ECO:0000256" key="1">
    <source>
        <dbReference type="ARBA" id="ARBA00001929"/>
    </source>
</evidence>
<evidence type="ECO:0000256" key="14">
    <source>
        <dbReference type="SAM" id="MobiDB-lite"/>
    </source>
</evidence>
<evidence type="ECO:0000256" key="2">
    <source>
        <dbReference type="ARBA" id="ARBA00001966"/>
    </source>
</evidence>
<evidence type="ECO:0000313" key="17">
    <source>
        <dbReference type="Proteomes" id="UP000054007"/>
    </source>
</evidence>
<dbReference type="Pfam" id="PF00258">
    <property type="entry name" value="Flavodoxin_1"/>
    <property type="match status" value="1"/>
</dbReference>
<keyword evidence="7" id="KW-0349">Heme</keyword>
<evidence type="ECO:0000256" key="11">
    <source>
        <dbReference type="ARBA" id="ARBA00023004"/>
    </source>
</evidence>
<comment type="catalytic activity">
    <reaction evidence="13">
        <text>hydrogen sulfide + 3 NADP(+) + 3 H2O = sulfite + 3 NADPH + 4 H(+)</text>
        <dbReference type="Rhea" id="RHEA:13801"/>
        <dbReference type="ChEBI" id="CHEBI:15377"/>
        <dbReference type="ChEBI" id="CHEBI:15378"/>
        <dbReference type="ChEBI" id="CHEBI:17359"/>
        <dbReference type="ChEBI" id="CHEBI:29919"/>
        <dbReference type="ChEBI" id="CHEBI:57783"/>
        <dbReference type="ChEBI" id="CHEBI:58349"/>
        <dbReference type="EC" id="1.8.1.2"/>
    </reaction>
</comment>
<dbReference type="GO" id="GO:0020037">
    <property type="term" value="F:heme binding"/>
    <property type="evidence" value="ECO:0007669"/>
    <property type="project" value="InterPro"/>
</dbReference>
<organism evidence="16 17">
    <name type="scientific">Cylindrobasidium torrendii FP15055 ss-10</name>
    <dbReference type="NCBI Taxonomy" id="1314674"/>
    <lineage>
        <taxon>Eukaryota</taxon>
        <taxon>Fungi</taxon>
        <taxon>Dikarya</taxon>
        <taxon>Basidiomycota</taxon>
        <taxon>Agaricomycotina</taxon>
        <taxon>Agaricomycetes</taxon>
        <taxon>Agaricomycetidae</taxon>
        <taxon>Agaricales</taxon>
        <taxon>Marasmiineae</taxon>
        <taxon>Physalacriaceae</taxon>
        <taxon>Cylindrobasidium</taxon>
    </lineage>
</organism>
<protein>
    <recommendedName>
        <fullName evidence="5">assimilatory sulfite reductase (NADPH)</fullName>
        <ecNumber evidence="5">1.8.1.2</ecNumber>
    </recommendedName>
</protein>
<dbReference type="EMBL" id="KN880463">
    <property type="protein sequence ID" value="KIY70783.1"/>
    <property type="molecule type" value="Genomic_DNA"/>
</dbReference>
<dbReference type="PRINTS" id="PR00397">
    <property type="entry name" value="SIROHAEM"/>
</dbReference>
<evidence type="ECO:0000256" key="12">
    <source>
        <dbReference type="ARBA" id="ARBA00023014"/>
    </source>
</evidence>
<evidence type="ECO:0000259" key="15">
    <source>
        <dbReference type="PROSITE" id="PS50902"/>
    </source>
</evidence>
<dbReference type="FunFam" id="3.30.413.10:FF:000003">
    <property type="entry name" value="Sulfite reductase [NADPH] hemoprotein beta-component"/>
    <property type="match status" value="1"/>
</dbReference>
<dbReference type="PANTHER" id="PTHR11493:SF47">
    <property type="entry name" value="SULFITE REDUCTASE [NADPH] SUBUNIT BETA"/>
    <property type="match status" value="1"/>
</dbReference>
<feature type="domain" description="Flavodoxin-like" evidence="15">
    <location>
        <begin position="688"/>
        <end position="842"/>
    </location>
</feature>
<accession>A0A0D7BJS3</accession>